<name>A0A940WT11_9BACI</name>
<keyword evidence="4 8" id="KW-0812">Transmembrane</keyword>
<sequence>MFKKLKVMKNERGLTLIELLVVIVIIGIIAAIAVVSIGNIMENSRRDAHVANAQQIANAAKLYFATENDPDNAVTLTVLQENDYLGVISDPSTDNAYTGDAVTVNLVDGEYRVTLMNYITGSTEDASQLVRGDVTLPGEVAEEGEENTD</sequence>
<evidence type="ECO:0000256" key="5">
    <source>
        <dbReference type="ARBA" id="ARBA00022989"/>
    </source>
</evidence>
<dbReference type="InterPro" id="IPR012902">
    <property type="entry name" value="N_methyl_site"/>
</dbReference>
<accession>A0A940WT11</accession>
<keyword evidence="6 8" id="KW-0472">Membrane</keyword>
<dbReference type="GO" id="GO:0030420">
    <property type="term" value="P:establishment of competence for transformation"/>
    <property type="evidence" value="ECO:0007669"/>
    <property type="project" value="UniProtKB-KW"/>
</dbReference>
<organism evidence="9 10">
    <name type="scientific">Halalkalibacter suaedae</name>
    <dbReference type="NCBI Taxonomy" id="2822140"/>
    <lineage>
        <taxon>Bacteria</taxon>
        <taxon>Bacillati</taxon>
        <taxon>Bacillota</taxon>
        <taxon>Bacilli</taxon>
        <taxon>Bacillales</taxon>
        <taxon>Bacillaceae</taxon>
        <taxon>Halalkalibacter</taxon>
    </lineage>
</organism>
<dbReference type="GO" id="GO:0015627">
    <property type="term" value="C:type II protein secretion system complex"/>
    <property type="evidence" value="ECO:0007669"/>
    <property type="project" value="InterPro"/>
</dbReference>
<dbReference type="NCBIfam" id="TIGR02532">
    <property type="entry name" value="IV_pilin_GFxxxE"/>
    <property type="match status" value="1"/>
</dbReference>
<dbReference type="GO" id="GO:0015628">
    <property type="term" value="P:protein secretion by the type II secretion system"/>
    <property type="evidence" value="ECO:0007669"/>
    <property type="project" value="InterPro"/>
</dbReference>
<dbReference type="AlphaFoldDB" id="A0A940WT11"/>
<evidence type="ECO:0000313" key="10">
    <source>
        <dbReference type="Proteomes" id="UP000678228"/>
    </source>
</evidence>
<dbReference type="GO" id="GO:0009986">
    <property type="term" value="C:cell surface"/>
    <property type="evidence" value="ECO:0007669"/>
    <property type="project" value="UniProtKB-SubCell"/>
</dbReference>
<keyword evidence="5 8" id="KW-1133">Transmembrane helix</keyword>
<dbReference type="PROSITE" id="PS00409">
    <property type="entry name" value="PROKAR_NTER_METHYL"/>
    <property type="match status" value="1"/>
</dbReference>
<dbReference type="RefSeq" id="WP_210595032.1">
    <property type="nucleotide sequence ID" value="NZ_JAGKSQ010000001.1"/>
</dbReference>
<keyword evidence="3" id="KW-0488">Methylation</keyword>
<protein>
    <submittedName>
        <fullName evidence="9">Prepilin-type N-terminal cleavage/methylation domain-containing protein</fullName>
    </submittedName>
</protein>
<dbReference type="InterPro" id="IPR045584">
    <property type="entry name" value="Pilin-like"/>
</dbReference>
<dbReference type="PRINTS" id="PR00885">
    <property type="entry name" value="BCTERIALGSPH"/>
</dbReference>
<feature type="transmembrane region" description="Helical" evidence="8">
    <location>
        <begin position="12"/>
        <end position="37"/>
    </location>
</feature>
<dbReference type="PANTHER" id="PTHR30093">
    <property type="entry name" value="GENERAL SECRETION PATHWAY PROTEIN G"/>
    <property type="match status" value="1"/>
</dbReference>
<gene>
    <name evidence="9" type="ORF">J7W16_00810</name>
</gene>
<evidence type="ECO:0000256" key="4">
    <source>
        <dbReference type="ARBA" id="ARBA00022692"/>
    </source>
</evidence>
<evidence type="ECO:0000256" key="1">
    <source>
        <dbReference type="ARBA" id="ARBA00004167"/>
    </source>
</evidence>
<evidence type="ECO:0000256" key="3">
    <source>
        <dbReference type="ARBA" id="ARBA00022481"/>
    </source>
</evidence>
<keyword evidence="10" id="KW-1185">Reference proteome</keyword>
<comment type="subcellular location">
    <subcellularLocation>
        <location evidence="2">Cell surface</location>
    </subcellularLocation>
    <subcellularLocation>
        <location evidence="1">Membrane</location>
        <topology evidence="1">Single-pass membrane protein</topology>
    </subcellularLocation>
</comment>
<dbReference type="InterPro" id="IPR002416">
    <property type="entry name" value="T2SS_protein-GspH"/>
</dbReference>
<proteinExistence type="predicted"/>
<evidence type="ECO:0000256" key="7">
    <source>
        <dbReference type="ARBA" id="ARBA00023287"/>
    </source>
</evidence>
<dbReference type="EMBL" id="JAGKSQ010000001">
    <property type="protein sequence ID" value="MBP3949653.1"/>
    <property type="molecule type" value="Genomic_DNA"/>
</dbReference>
<keyword evidence="7" id="KW-0178">Competence</keyword>
<evidence type="ECO:0000313" key="9">
    <source>
        <dbReference type="EMBL" id="MBP3949653.1"/>
    </source>
</evidence>
<evidence type="ECO:0000256" key="8">
    <source>
        <dbReference type="SAM" id="Phobius"/>
    </source>
</evidence>
<dbReference type="GO" id="GO:0016020">
    <property type="term" value="C:membrane"/>
    <property type="evidence" value="ECO:0007669"/>
    <property type="project" value="UniProtKB-SubCell"/>
</dbReference>
<dbReference type="Proteomes" id="UP000678228">
    <property type="component" value="Unassembled WGS sequence"/>
</dbReference>
<comment type="caution">
    <text evidence="9">The sequence shown here is derived from an EMBL/GenBank/DDBJ whole genome shotgun (WGS) entry which is preliminary data.</text>
</comment>
<reference evidence="9" key="1">
    <citation type="submission" date="2021-03" db="EMBL/GenBank/DDBJ databases">
        <title>Bacillus suaedae sp. nov., isolated from Suaeda aralocaspica.</title>
        <authorList>
            <person name="Lei R.F.R."/>
        </authorList>
    </citation>
    <scope>NUCLEOTIDE SEQUENCE</scope>
    <source>
        <strain evidence="9">YZJH907-2</strain>
    </source>
</reference>
<evidence type="ECO:0000256" key="6">
    <source>
        <dbReference type="ARBA" id="ARBA00023136"/>
    </source>
</evidence>
<dbReference type="SUPFAM" id="SSF54523">
    <property type="entry name" value="Pili subunits"/>
    <property type="match status" value="1"/>
</dbReference>
<dbReference type="Pfam" id="PF07963">
    <property type="entry name" value="N_methyl"/>
    <property type="match status" value="1"/>
</dbReference>
<dbReference type="Gene3D" id="3.30.700.10">
    <property type="entry name" value="Glycoprotein, Type 4 Pilin"/>
    <property type="match status" value="1"/>
</dbReference>
<evidence type="ECO:0000256" key="2">
    <source>
        <dbReference type="ARBA" id="ARBA00004241"/>
    </source>
</evidence>